<feature type="domain" description="Cupin type-2" evidence="1">
    <location>
        <begin position="32"/>
        <end position="102"/>
    </location>
</feature>
<dbReference type="EMBL" id="VSSQ01039767">
    <property type="protein sequence ID" value="MPM92884.1"/>
    <property type="molecule type" value="Genomic_DNA"/>
</dbReference>
<accession>A0A645DTQ2</accession>
<protein>
    <recommendedName>
        <fullName evidence="1">Cupin type-2 domain-containing protein</fullName>
    </recommendedName>
</protein>
<dbReference type="InterPro" id="IPR013096">
    <property type="entry name" value="Cupin_2"/>
</dbReference>
<comment type="caution">
    <text evidence="2">The sequence shown here is derived from an EMBL/GenBank/DDBJ whole genome shotgun (WGS) entry which is preliminary data.</text>
</comment>
<dbReference type="Gene3D" id="2.60.120.10">
    <property type="entry name" value="Jelly Rolls"/>
    <property type="match status" value="1"/>
</dbReference>
<dbReference type="InterPro" id="IPR014710">
    <property type="entry name" value="RmlC-like_jellyroll"/>
</dbReference>
<dbReference type="SUPFAM" id="SSF51182">
    <property type="entry name" value="RmlC-like cupins"/>
    <property type="match status" value="1"/>
</dbReference>
<organism evidence="2">
    <name type="scientific">bioreactor metagenome</name>
    <dbReference type="NCBI Taxonomy" id="1076179"/>
    <lineage>
        <taxon>unclassified sequences</taxon>
        <taxon>metagenomes</taxon>
        <taxon>ecological metagenomes</taxon>
    </lineage>
</organism>
<dbReference type="CDD" id="cd02223">
    <property type="entry name" value="cupin_Bh2720-like"/>
    <property type="match status" value="1"/>
</dbReference>
<gene>
    <name evidence="2" type="ORF">SDC9_140020</name>
</gene>
<proteinExistence type="predicted"/>
<dbReference type="InterPro" id="IPR011051">
    <property type="entry name" value="RmlC_Cupin_sf"/>
</dbReference>
<evidence type="ECO:0000259" key="1">
    <source>
        <dbReference type="Pfam" id="PF07883"/>
    </source>
</evidence>
<sequence>MAGFFVQLEQATLANGFFRQVLFTSKHSQLVLMSLKPKEDIGMEVHPDNDQFIRIEKGQGQAIIDGQSFVLADGSAVVIPAGSQHNIMNTSETEELKLYTVYSPAHHPDGTVHKTKADALGAEAAEHAV</sequence>
<name>A0A645DTQ2_9ZZZZ</name>
<dbReference type="PANTHER" id="PTHR43346">
    <property type="entry name" value="LIGAND BINDING DOMAIN PROTEIN, PUTATIVE (AFU_ORTHOLOGUE AFUA_6G14370)-RELATED"/>
    <property type="match status" value="1"/>
</dbReference>
<evidence type="ECO:0000313" key="2">
    <source>
        <dbReference type="EMBL" id="MPM92884.1"/>
    </source>
</evidence>
<dbReference type="Pfam" id="PF07883">
    <property type="entry name" value="Cupin_2"/>
    <property type="match status" value="1"/>
</dbReference>
<dbReference type="InterPro" id="IPR052538">
    <property type="entry name" value="Flavonoid_dioxygenase-like"/>
</dbReference>
<dbReference type="AlphaFoldDB" id="A0A645DTQ2"/>
<dbReference type="PANTHER" id="PTHR43346:SF1">
    <property type="entry name" value="QUERCETIN 2,3-DIOXYGENASE-RELATED"/>
    <property type="match status" value="1"/>
</dbReference>
<reference evidence="2" key="1">
    <citation type="submission" date="2019-08" db="EMBL/GenBank/DDBJ databases">
        <authorList>
            <person name="Kucharzyk K."/>
            <person name="Murdoch R.W."/>
            <person name="Higgins S."/>
            <person name="Loffler F."/>
        </authorList>
    </citation>
    <scope>NUCLEOTIDE SEQUENCE</scope>
</reference>